<protein>
    <recommendedName>
        <fullName evidence="1">Core shell protein Gag P30 domain-containing protein</fullName>
    </recommendedName>
</protein>
<proteinExistence type="predicted"/>
<dbReference type="OrthoDB" id="9634804at2759"/>
<dbReference type="PANTHER" id="PTHR33166">
    <property type="entry name" value="GAG_P30 DOMAIN-CONTAINING PROTEIN"/>
    <property type="match status" value="1"/>
</dbReference>
<feature type="non-terminal residue" evidence="2">
    <location>
        <position position="1"/>
    </location>
</feature>
<dbReference type="Pfam" id="PF02093">
    <property type="entry name" value="Gag_p30"/>
    <property type="match status" value="1"/>
</dbReference>
<dbReference type="GO" id="GO:0019068">
    <property type="term" value="P:virion assembly"/>
    <property type="evidence" value="ECO:0007669"/>
    <property type="project" value="InterPro"/>
</dbReference>
<comment type="caution">
    <text evidence="2">The sequence shown here is derived from an EMBL/GenBank/DDBJ whole genome shotgun (WGS) entry which is preliminary data.</text>
</comment>
<evidence type="ECO:0000259" key="1">
    <source>
        <dbReference type="Pfam" id="PF02093"/>
    </source>
</evidence>
<dbReference type="Proteomes" id="UP000018936">
    <property type="component" value="Unassembled WGS sequence"/>
</dbReference>
<organism evidence="2 3">
    <name type="scientific">Ophiophagus hannah</name>
    <name type="common">King cobra</name>
    <name type="synonym">Naja hannah</name>
    <dbReference type="NCBI Taxonomy" id="8665"/>
    <lineage>
        <taxon>Eukaryota</taxon>
        <taxon>Metazoa</taxon>
        <taxon>Chordata</taxon>
        <taxon>Craniata</taxon>
        <taxon>Vertebrata</taxon>
        <taxon>Euteleostomi</taxon>
        <taxon>Lepidosauria</taxon>
        <taxon>Squamata</taxon>
        <taxon>Bifurcata</taxon>
        <taxon>Unidentata</taxon>
        <taxon>Episquamata</taxon>
        <taxon>Toxicofera</taxon>
        <taxon>Serpentes</taxon>
        <taxon>Colubroidea</taxon>
        <taxon>Elapidae</taxon>
        <taxon>Elapinae</taxon>
        <taxon>Ophiophagus</taxon>
    </lineage>
</organism>
<dbReference type="InterPro" id="IPR003036">
    <property type="entry name" value="Gag_P30"/>
</dbReference>
<reference evidence="2 3" key="1">
    <citation type="journal article" date="2013" name="Proc. Natl. Acad. Sci. U.S.A.">
        <title>The king cobra genome reveals dynamic gene evolution and adaptation in the snake venom system.</title>
        <authorList>
            <person name="Vonk F.J."/>
            <person name="Casewell N.R."/>
            <person name="Henkel C.V."/>
            <person name="Heimberg A.M."/>
            <person name="Jansen H.J."/>
            <person name="McCleary R.J."/>
            <person name="Kerkkamp H.M."/>
            <person name="Vos R.A."/>
            <person name="Guerreiro I."/>
            <person name="Calvete J.J."/>
            <person name="Wuster W."/>
            <person name="Woods A.E."/>
            <person name="Logan J.M."/>
            <person name="Harrison R.A."/>
            <person name="Castoe T.A."/>
            <person name="de Koning A.P."/>
            <person name="Pollock D.D."/>
            <person name="Yandell M."/>
            <person name="Calderon D."/>
            <person name="Renjifo C."/>
            <person name="Currier R.B."/>
            <person name="Salgado D."/>
            <person name="Pla D."/>
            <person name="Sanz L."/>
            <person name="Hyder A.S."/>
            <person name="Ribeiro J.M."/>
            <person name="Arntzen J.W."/>
            <person name="van den Thillart G.E."/>
            <person name="Boetzer M."/>
            <person name="Pirovano W."/>
            <person name="Dirks R.P."/>
            <person name="Spaink H.P."/>
            <person name="Duboule D."/>
            <person name="McGlinn E."/>
            <person name="Kini R.M."/>
            <person name="Richardson M.K."/>
        </authorList>
    </citation>
    <scope>NUCLEOTIDE SEQUENCE</scope>
    <source>
        <tissue evidence="2">Blood</tissue>
    </source>
</reference>
<gene>
    <name evidence="2" type="ORF">L345_11436</name>
</gene>
<dbReference type="AlphaFoldDB" id="V8NLF3"/>
<dbReference type="SUPFAM" id="SSF47943">
    <property type="entry name" value="Retrovirus capsid protein, N-terminal core domain"/>
    <property type="match status" value="1"/>
</dbReference>
<name>V8NLF3_OPHHA</name>
<dbReference type="Gene3D" id="1.10.375.10">
    <property type="entry name" value="Human Immunodeficiency Virus Type 1 Capsid Protein"/>
    <property type="match status" value="1"/>
</dbReference>
<feature type="domain" description="Core shell protein Gag P30" evidence="1">
    <location>
        <begin position="35"/>
        <end position="204"/>
    </location>
</feature>
<accession>V8NLF3</accession>
<keyword evidence="3" id="KW-1185">Reference proteome</keyword>
<dbReference type="InterPro" id="IPR050462">
    <property type="entry name" value="Retroviral_Gag-Pol_poly"/>
</dbReference>
<dbReference type="EMBL" id="AZIM01003051">
    <property type="protein sequence ID" value="ETE62806.1"/>
    <property type="molecule type" value="Genomic_DNA"/>
</dbReference>
<dbReference type="InterPro" id="IPR008919">
    <property type="entry name" value="Retrov_capsid_N"/>
</dbReference>
<sequence length="300" mass="34164">MRLELCPSPLSKLVPGRQRGEREYVVTHLPFSAADLVIWKRDTPTFRSDPQTVIQKLKTIVDSQNRSWEDTTQLIQVFLMKDEQLKLFEKSEEIAKRPVICVPGQRNTAWVAWPQECPNWDYNDTSHWDTYTSAKANLLEALEEIGKKPLNWSEFQRTTQRETENLDAFWVCLSEAAVMFAHLDLSCQKDQKILASTFVDQSAATFVGPFREVCLHTTSIDFYQLPLNILKVKGILPVRNSLSAEVDKEETVVPPKGTCQDLIESGIHFLSQTGPLNERWEADKITSLRKASPLISGKTA</sequence>
<evidence type="ECO:0000313" key="2">
    <source>
        <dbReference type="EMBL" id="ETE62806.1"/>
    </source>
</evidence>
<evidence type="ECO:0000313" key="3">
    <source>
        <dbReference type="Proteomes" id="UP000018936"/>
    </source>
</evidence>